<evidence type="ECO:0000259" key="2">
    <source>
        <dbReference type="Pfam" id="PF10021"/>
    </source>
</evidence>
<feature type="region of interest" description="Disordered" evidence="1">
    <location>
        <begin position="441"/>
        <end position="504"/>
    </location>
</feature>
<dbReference type="Proteomes" id="UP000250266">
    <property type="component" value="Unassembled WGS sequence"/>
</dbReference>
<name>A0A8E2ED63_9PEZI</name>
<feature type="compositionally biased region" description="Acidic residues" evidence="1">
    <location>
        <begin position="469"/>
        <end position="497"/>
    </location>
</feature>
<dbReference type="PANTHER" id="PTHR35596">
    <property type="entry name" value="DUF2263 DOMAIN-CONTAINING PROTEIN"/>
    <property type="match status" value="1"/>
</dbReference>
<feature type="compositionally biased region" description="Basic residues" evidence="1">
    <location>
        <begin position="78"/>
        <end position="94"/>
    </location>
</feature>
<feature type="compositionally biased region" description="Gly residues" evidence="1">
    <location>
        <begin position="61"/>
        <end position="77"/>
    </location>
</feature>
<dbReference type="Pfam" id="PF10021">
    <property type="entry name" value="PARG_cat_microb"/>
    <property type="match status" value="1"/>
</dbReference>
<dbReference type="AlphaFoldDB" id="A0A8E2ED63"/>
<dbReference type="PANTHER" id="PTHR35596:SF1">
    <property type="entry name" value="MICROBIAL-TYPE PARG CATALYTIC DOMAIN-CONTAINING PROTEIN"/>
    <property type="match status" value="1"/>
</dbReference>
<evidence type="ECO:0000256" key="1">
    <source>
        <dbReference type="SAM" id="MobiDB-lite"/>
    </source>
</evidence>
<dbReference type="NCBIfam" id="TIGR02452">
    <property type="entry name" value="TIGR02452 family protein"/>
    <property type="match status" value="1"/>
</dbReference>
<evidence type="ECO:0000313" key="4">
    <source>
        <dbReference type="Proteomes" id="UP000250266"/>
    </source>
</evidence>
<feature type="compositionally biased region" description="Basic and acidic residues" evidence="1">
    <location>
        <begin position="95"/>
        <end position="104"/>
    </location>
</feature>
<dbReference type="Gene3D" id="3.40.220.10">
    <property type="entry name" value="Leucine Aminopeptidase, subunit E, domain 1"/>
    <property type="match status" value="1"/>
</dbReference>
<evidence type="ECO:0000313" key="3">
    <source>
        <dbReference type="EMBL" id="OCK81865.1"/>
    </source>
</evidence>
<reference evidence="3 4" key="1">
    <citation type="journal article" date="2016" name="Nat. Commun.">
        <title>Ectomycorrhizal ecology is imprinted in the genome of the dominant symbiotic fungus Cenococcum geophilum.</title>
        <authorList>
            <consortium name="DOE Joint Genome Institute"/>
            <person name="Peter M."/>
            <person name="Kohler A."/>
            <person name="Ohm R.A."/>
            <person name="Kuo A."/>
            <person name="Krutzmann J."/>
            <person name="Morin E."/>
            <person name="Arend M."/>
            <person name="Barry K.W."/>
            <person name="Binder M."/>
            <person name="Choi C."/>
            <person name="Clum A."/>
            <person name="Copeland A."/>
            <person name="Grisel N."/>
            <person name="Haridas S."/>
            <person name="Kipfer T."/>
            <person name="LaButti K."/>
            <person name="Lindquist E."/>
            <person name="Lipzen A."/>
            <person name="Maire R."/>
            <person name="Meier B."/>
            <person name="Mihaltcheva S."/>
            <person name="Molinier V."/>
            <person name="Murat C."/>
            <person name="Poggeler S."/>
            <person name="Quandt C.A."/>
            <person name="Sperisen C."/>
            <person name="Tritt A."/>
            <person name="Tisserant E."/>
            <person name="Crous P.W."/>
            <person name="Henrissat B."/>
            <person name="Nehls U."/>
            <person name="Egli S."/>
            <person name="Spatafora J.W."/>
            <person name="Grigoriev I.V."/>
            <person name="Martin F.M."/>
        </authorList>
    </citation>
    <scope>NUCLEOTIDE SEQUENCE [LARGE SCALE GENOMIC DNA]</scope>
    <source>
        <strain evidence="3 4">CBS 459.81</strain>
    </source>
</reference>
<dbReference type="SUPFAM" id="SSF52949">
    <property type="entry name" value="Macro domain-like"/>
    <property type="match status" value="1"/>
</dbReference>
<feature type="compositionally biased region" description="Low complexity" evidence="1">
    <location>
        <begin position="144"/>
        <end position="156"/>
    </location>
</feature>
<dbReference type="EMBL" id="KV744906">
    <property type="protein sequence ID" value="OCK81865.1"/>
    <property type="molecule type" value="Genomic_DNA"/>
</dbReference>
<protein>
    <recommendedName>
        <fullName evidence="2">Microbial-type PARG catalytic domain-containing protein</fullName>
    </recommendedName>
</protein>
<dbReference type="InterPro" id="IPR012664">
    <property type="entry name" value="CHP02452"/>
</dbReference>
<feature type="region of interest" description="Disordered" evidence="1">
    <location>
        <begin position="144"/>
        <end position="170"/>
    </location>
</feature>
<feature type="region of interest" description="Disordered" evidence="1">
    <location>
        <begin position="55"/>
        <end position="122"/>
    </location>
</feature>
<sequence length="504" mass="54331">MGRTEPTIGLAPQAHRKDVRAKMARAVINQRIPTLLRGNRRAARGVEGARAFGEMGFGSAESGGGEAGKGNENGRGNGKGKGKGMGKGKGKGKGKGREGEREVNGGEVEQGGLVDAKEKGNRQNTTPIKIRILVTDTLTAAHELSHPLSSSPPSHAKLTHRKTSSSSSPDANVCILNMASPLRPGGGVLNGATSQEEFLCARTTLYPSLRESFYRLPEIGGVYTRDVLVFRPSGNLDEPELGAGERWWVDVVTAGMLRFPEVEGEGEGEKRYVSGKDREMVERKMRAVMRVANQQGVRRLVLGAWGCGAYGNPVAEVARLWRKVLLREVGEGAGRMGGRKDESAEKFDGVEQVVFAILDGRMAREFARYFGNGVVVEDEVVEHGVGEGREREHEIEEENKAVLEARIEELEGQIVQVGNPDLKSRLEAVLQRLKTQLAERDGAVGAPSAEVVPGGELGEEEDDHHVEETDQGDGGDEAAESSHEVEEDSEGYEGSDAEDLHKSS</sequence>
<dbReference type="OrthoDB" id="9985428at2759"/>
<gene>
    <name evidence="3" type="ORF">K432DRAFT_294549</name>
</gene>
<accession>A0A8E2ED63</accession>
<organism evidence="3 4">
    <name type="scientific">Lepidopterella palustris CBS 459.81</name>
    <dbReference type="NCBI Taxonomy" id="1314670"/>
    <lineage>
        <taxon>Eukaryota</taxon>
        <taxon>Fungi</taxon>
        <taxon>Dikarya</taxon>
        <taxon>Ascomycota</taxon>
        <taxon>Pezizomycotina</taxon>
        <taxon>Dothideomycetes</taxon>
        <taxon>Pleosporomycetidae</taxon>
        <taxon>Mytilinidiales</taxon>
        <taxon>Argynnaceae</taxon>
        <taxon>Lepidopterella</taxon>
    </lineage>
</organism>
<dbReference type="InterPro" id="IPR043472">
    <property type="entry name" value="Macro_dom-like"/>
</dbReference>
<keyword evidence="4" id="KW-1185">Reference proteome</keyword>
<proteinExistence type="predicted"/>
<dbReference type="InterPro" id="IPR019261">
    <property type="entry name" value="PARG_cat_microbial"/>
</dbReference>
<feature type="domain" description="Microbial-type PARG catalytic" evidence="2">
    <location>
        <begin position="121"/>
        <end position="216"/>
    </location>
</feature>